<proteinExistence type="predicted"/>
<evidence type="ECO:0000313" key="2">
    <source>
        <dbReference type="Proteomes" id="UP001060170"/>
    </source>
</evidence>
<dbReference type="Proteomes" id="UP001060170">
    <property type="component" value="Chromosome 2"/>
</dbReference>
<keyword evidence="2" id="KW-1185">Reference proteome</keyword>
<comment type="caution">
    <text evidence="1">The sequence shown here is derived from an EMBL/GenBank/DDBJ whole genome shotgun (WGS) entry which is preliminary data.</text>
</comment>
<dbReference type="EMBL" id="CM045866">
    <property type="protein sequence ID" value="KAI7961044.1"/>
    <property type="molecule type" value="Genomic_DNA"/>
</dbReference>
<gene>
    <name evidence="1" type="ORF">MJO28_001533</name>
</gene>
<reference evidence="2" key="1">
    <citation type="journal article" date="2018" name="BMC Genomics">
        <title>Genomic insights into host adaptation between the wheat stripe rust pathogen (Puccinia striiformis f. sp. tritici) and the barley stripe rust pathogen (Puccinia striiformis f. sp. hordei).</title>
        <authorList>
            <person name="Xia C."/>
            <person name="Wang M."/>
            <person name="Yin C."/>
            <person name="Cornejo O.E."/>
            <person name="Hulbert S.H."/>
            <person name="Chen X."/>
        </authorList>
    </citation>
    <scope>NUCLEOTIDE SEQUENCE [LARGE SCALE GENOMIC DNA]</scope>
    <source>
        <strain evidence="2">93-210</strain>
    </source>
</reference>
<name>A0ACC0EVI3_9BASI</name>
<reference evidence="2" key="2">
    <citation type="journal article" date="2018" name="Mol. Plant Microbe Interact.">
        <title>Genome sequence resources for the wheat stripe rust pathogen (Puccinia striiformis f. sp. tritici) and the barley stripe rust pathogen (Puccinia striiformis f. sp. hordei).</title>
        <authorList>
            <person name="Xia C."/>
            <person name="Wang M."/>
            <person name="Yin C."/>
            <person name="Cornejo O.E."/>
            <person name="Hulbert S.H."/>
            <person name="Chen X."/>
        </authorList>
    </citation>
    <scope>NUCLEOTIDE SEQUENCE [LARGE SCALE GENOMIC DNA]</scope>
    <source>
        <strain evidence="2">93-210</strain>
    </source>
</reference>
<feature type="non-terminal residue" evidence="1">
    <location>
        <position position="200"/>
    </location>
</feature>
<reference evidence="1 2" key="3">
    <citation type="journal article" date="2022" name="Microbiol. Spectr.">
        <title>Folding features and dynamics of 3D genome architecture in plant fungal pathogens.</title>
        <authorList>
            <person name="Xia C."/>
        </authorList>
    </citation>
    <scope>NUCLEOTIDE SEQUENCE [LARGE SCALE GENOMIC DNA]</scope>
    <source>
        <strain evidence="1 2">93-210</strain>
    </source>
</reference>
<sequence length="200" mass="22801">MIEEVSIIHANRPILDCLQLDPSLEQSRLHIPSNSACINVYLDGLCGQCAFKKEMSKEPLNPAQQCSYKMRIEINPLMCPLKPGHLVILDHLRDPFTHSSLVIASFKIIVGLFVQQRMETGKYLNSDPCPKRFTDSMTSLIRQQQHFGFRTIILTQEPTVVPDVILDLVSFLVPHRFNSPTWIKHLSKHISVNQDRGKSE</sequence>
<evidence type="ECO:0000313" key="1">
    <source>
        <dbReference type="EMBL" id="KAI7961044.1"/>
    </source>
</evidence>
<protein>
    <submittedName>
        <fullName evidence="1">Uncharacterized protein</fullName>
    </submittedName>
</protein>
<organism evidence="1 2">
    <name type="scientific">Puccinia striiformis f. sp. tritici</name>
    <dbReference type="NCBI Taxonomy" id="168172"/>
    <lineage>
        <taxon>Eukaryota</taxon>
        <taxon>Fungi</taxon>
        <taxon>Dikarya</taxon>
        <taxon>Basidiomycota</taxon>
        <taxon>Pucciniomycotina</taxon>
        <taxon>Pucciniomycetes</taxon>
        <taxon>Pucciniales</taxon>
        <taxon>Pucciniaceae</taxon>
        <taxon>Puccinia</taxon>
    </lineage>
</organism>
<accession>A0ACC0EVI3</accession>